<dbReference type="InterPro" id="IPR001138">
    <property type="entry name" value="Zn2Cys6_DnaBD"/>
</dbReference>
<dbReference type="PROSITE" id="PS50048">
    <property type="entry name" value="ZN2_CY6_FUNGAL_2"/>
    <property type="match status" value="1"/>
</dbReference>
<dbReference type="InterPro" id="IPR036864">
    <property type="entry name" value="Zn2-C6_fun-type_DNA-bd_sf"/>
</dbReference>
<comment type="subcellular location">
    <subcellularLocation>
        <location evidence="1">Nucleus</location>
    </subcellularLocation>
</comment>
<dbReference type="PANTHER" id="PTHR31001:SF56">
    <property type="entry name" value="ZN(2)-C6 FUNGAL-TYPE DOMAIN-CONTAINING PROTEIN"/>
    <property type="match status" value="1"/>
</dbReference>
<reference evidence="5 6" key="1">
    <citation type="journal article" date="2011" name="PLoS Pathog.">
        <title>Endophytic Life Strategies Decoded by Genome and Transcriptome Analyses of the Mutualistic Root Symbiont Piriformospora indica.</title>
        <authorList>
            <person name="Zuccaro A."/>
            <person name="Lahrmann U."/>
            <person name="Guldener U."/>
            <person name="Langen G."/>
            <person name="Pfiffi S."/>
            <person name="Biedenkopf D."/>
            <person name="Wong P."/>
            <person name="Samans B."/>
            <person name="Grimm C."/>
            <person name="Basiewicz M."/>
            <person name="Murat C."/>
            <person name="Martin F."/>
            <person name="Kogel K.H."/>
        </authorList>
    </citation>
    <scope>NUCLEOTIDE SEQUENCE [LARGE SCALE GENOMIC DNA]</scope>
    <source>
        <strain evidence="5 6">DSM 11827</strain>
    </source>
</reference>
<organism evidence="5 6">
    <name type="scientific">Serendipita indica (strain DSM 11827)</name>
    <name type="common">Root endophyte fungus</name>
    <name type="synonym">Piriformospora indica</name>
    <dbReference type="NCBI Taxonomy" id="1109443"/>
    <lineage>
        <taxon>Eukaryota</taxon>
        <taxon>Fungi</taxon>
        <taxon>Dikarya</taxon>
        <taxon>Basidiomycota</taxon>
        <taxon>Agaricomycotina</taxon>
        <taxon>Agaricomycetes</taxon>
        <taxon>Sebacinales</taxon>
        <taxon>Serendipitaceae</taxon>
        <taxon>Serendipita</taxon>
    </lineage>
</organism>
<evidence type="ECO:0000256" key="3">
    <source>
        <dbReference type="SAM" id="Coils"/>
    </source>
</evidence>
<feature type="domain" description="Zn(2)-C6 fungal-type" evidence="4">
    <location>
        <begin position="22"/>
        <end position="51"/>
    </location>
</feature>
<dbReference type="CDD" id="cd00067">
    <property type="entry name" value="GAL4"/>
    <property type="match status" value="1"/>
</dbReference>
<comment type="caution">
    <text evidence="5">The sequence shown here is derived from an EMBL/GenBank/DDBJ whole genome shotgun (WGS) entry which is preliminary data.</text>
</comment>
<dbReference type="SUPFAM" id="SSF57701">
    <property type="entry name" value="Zn2/Cys6 DNA-binding domain"/>
    <property type="match status" value="1"/>
</dbReference>
<dbReference type="GO" id="GO:0000981">
    <property type="term" value="F:DNA-binding transcription factor activity, RNA polymerase II-specific"/>
    <property type="evidence" value="ECO:0007669"/>
    <property type="project" value="InterPro"/>
</dbReference>
<dbReference type="InterPro" id="IPR050613">
    <property type="entry name" value="Sec_Metabolite_Reg"/>
</dbReference>
<dbReference type="HOGENOM" id="CLU_1810795_0_0_1"/>
<proteinExistence type="predicted"/>
<dbReference type="PANTHER" id="PTHR31001">
    <property type="entry name" value="UNCHARACTERIZED TRANSCRIPTIONAL REGULATORY PROTEIN"/>
    <property type="match status" value="1"/>
</dbReference>
<accession>G4TYU7</accession>
<keyword evidence="6" id="KW-1185">Reference proteome</keyword>
<dbReference type="Gene3D" id="4.10.240.10">
    <property type="entry name" value="Zn(2)-C6 fungal-type DNA-binding domain"/>
    <property type="match status" value="1"/>
</dbReference>
<sequence length="143" mass="15859">MKQTPTVKPARSSTSGVSRVKNCAECRRLKIKCCRNVPCENCVKSGKTSICPDGALAPKGHRLILSNTEELHNKIDNLTARIHELENALETLQSLHYDEPHPLLNGAIEPPTAALGRSRYTQMVSPDSMRNEYNRMGKYPSAT</sequence>
<feature type="coiled-coil region" evidence="3">
    <location>
        <begin position="68"/>
        <end position="95"/>
    </location>
</feature>
<evidence type="ECO:0000259" key="4">
    <source>
        <dbReference type="PROSITE" id="PS50048"/>
    </source>
</evidence>
<dbReference type="GO" id="GO:0005634">
    <property type="term" value="C:nucleus"/>
    <property type="evidence" value="ECO:0007669"/>
    <property type="project" value="UniProtKB-SubCell"/>
</dbReference>
<gene>
    <name evidence="5" type="ORF">PIIN_10483</name>
</gene>
<dbReference type="GO" id="GO:0008270">
    <property type="term" value="F:zinc ion binding"/>
    <property type="evidence" value="ECO:0007669"/>
    <property type="project" value="InterPro"/>
</dbReference>
<evidence type="ECO:0000256" key="1">
    <source>
        <dbReference type="ARBA" id="ARBA00004123"/>
    </source>
</evidence>
<evidence type="ECO:0000313" key="6">
    <source>
        <dbReference type="Proteomes" id="UP000007148"/>
    </source>
</evidence>
<dbReference type="EMBL" id="CAFZ01000786">
    <property type="protein sequence ID" value="CCA76490.1"/>
    <property type="molecule type" value="Genomic_DNA"/>
</dbReference>
<keyword evidence="3" id="KW-0175">Coiled coil</keyword>
<keyword evidence="2" id="KW-0539">Nucleus</keyword>
<dbReference type="AlphaFoldDB" id="G4TYU7"/>
<evidence type="ECO:0000256" key="2">
    <source>
        <dbReference type="ARBA" id="ARBA00023242"/>
    </source>
</evidence>
<dbReference type="Proteomes" id="UP000007148">
    <property type="component" value="Unassembled WGS sequence"/>
</dbReference>
<feature type="non-terminal residue" evidence="5">
    <location>
        <position position="1"/>
    </location>
</feature>
<evidence type="ECO:0000313" key="5">
    <source>
        <dbReference type="EMBL" id="CCA76490.1"/>
    </source>
</evidence>
<protein>
    <recommendedName>
        <fullName evidence="4">Zn(2)-C6 fungal-type domain-containing protein</fullName>
    </recommendedName>
</protein>
<name>G4TYU7_SERID</name>
<dbReference type="InParanoid" id="G4TYU7"/>
<dbReference type="OrthoDB" id="424974at2759"/>